<proteinExistence type="predicted"/>
<evidence type="ECO:0000313" key="1">
    <source>
        <dbReference type="EMBL" id="SQD01618.1"/>
    </source>
</evidence>
<organism evidence="2 4">
    <name type="scientific">Escherichia coli</name>
    <dbReference type="NCBI Taxonomy" id="562"/>
    <lineage>
        <taxon>Bacteria</taxon>
        <taxon>Pseudomonadati</taxon>
        <taxon>Pseudomonadota</taxon>
        <taxon>Gammaproteobacteria</taxon>
        <taxon>Enterobacterales</taxon>
        <taxon>Enterobacteriaceae</taxon>
        <taxon>Escherichia</taxon>
    </lineage>
</organism>
<evidence type="ECO:0000313" key="4">
    <source>
        <dbReference type="Proteomes" id="UP000254079"/>
    </source>
</evidence>
<sequence>MFFLSLKEDSVLLNIAFPADKVNITEFINLMENGYLLKNEVISLLS</sequence>
<gene>
    <name evidence="2" type="primary">cesF_2</name>
    <name evidence="1" type="synonym">cesF_1</name>
    <name evidence="1" type="ORF">NCTC8009_02049</name>
    <name evidence="2" type="ORF">NCTC8622_07597</name>
</gene>
<reference evidence="3 4" key="1">
    <citation type="submission" date="2018-06" db="EMBL/GenBank/DDBJ databases">
        <authorList>
            <consortium name="Pathogen Informatics"/>
            <person name="Doyle S."/>
        </authorList>
    </citation>
    <scope>NUCLEOTIDE SEQUENCE [LARGE SCALE GENOMIC DNA]</scope>
    <source>
        <strain evidence="1 3">NCTC8009</strain>
        <strain evidence="2 4">NCTC8622</strain>
    </source>
</reference>
<name>A0A2T3UU03_ECOLX</name>
<evidence type="ECO:0000313" key="3">
    <source>
        <dbReference type="Proteomes" id="UP000250991"/>
    </source>
</evidence>
<dbReference type="EMBL" id="UGCP01000002">
    <property type="protein sequence ID" value="STI88398.1"/>
    <property type="molecule type" value="Genomic_DNA"/>
</dbReference>
<dbReference type="EMBL" id="UARW01000010">
    <property type="protein sequence ID" value="SQD01618.1"/>
    <property type="molecule type" value="Genomic_DNA"/>
</dbReference>
<evidence type="ECO:0000313" key="2">
    <source>
        <dbReference type="EMBL" id="STI88398.1"/>
    </source>
</evidence>
<dbReference type="Proteomes" id="UP000254079">
    <property type="component" value="Unassembled WGS sequence"/>
</dbReference>
<protein>
    <submittedName>
        <fullName evidence="2">Chaperone CesF</fullName>
    </submittedName>
</protein>
<accession>A0A2T3UU03</accession>
<dbReference type="AlphaFoldDB" id="A0A2T3UU03"/>
<dbReference type="Proteomes" id="UP000250991">
    <property type="component" value="Unassembled WGS sequence"/>
</dbReference>